<dbReference type="EMBL" id="BPLQ01013532">
    <property type="protein sequence ID" value="GIY72915.1"/>
    <property type="molecule type" value="Genomic_DNA"/>
</dbReference>
<comment type="caution">
    <text evidence="1">The sequence shown here is derived from an EMBL/GenBank/DDBJ whole genome shotgun (WGS) entry which is preliminary data.</text>
</comment>
<evidence type="ECO:0000313" key="1">
    <source>
        <dbReference type="EMBL" id="GIY72915.1"/>
    </source>
</evidence>
<sequence length="199" mass="22164">MQSNVGEPIAYKPRSECSSFPEMAGKSLIQPGPAFLFRERPVCPFLKEKSRYLVLSLTCGIPSEMQSNVGEPIAYKPRSECSSFKETAGKSLIQPGRSTNTFLERLHSHTIDVTASVQSPLSMTKVVLLHRMDCRGLSGFNITLHFCKAIVTRDEIGYLEYDPIWFGLSLYGQRVARYGRRVCCSTSCAPPCTLQGSHF</sequence>
<accession>A0AAV4VU98</accession>
<organism evidence="1 2">
    <name type="scientific">Caerostris darwini</name>
    <dbReference type="NCBI Taxonomy" id="1538125"/>
    <lineage>
        <taxon>Eukaryota</taxon>
        <taxon>Metazoa</taxon>
        <taxon>Ecdysozoa</taxon>
        <taxon>Arthropoda</taxon>
        <taxon>Chelicerata</taxon>
        <taxon>Arachnida</taxon>
        <taxon>Araneae</taxon>
        <taxon>Araneomorphae</taxon>
        <taxon>Entelegynae</taxon>
        <taxon>Araneoidea</taxon>
        <taxon>Araneidae</taxon>
        <taxon>Caerostris</taxon>
    </lineage>
</organism>
<dbReference type="Proteomes" id="UP001054837">
    <property type="component" value="Unassembled WGS sequence"/>
</dbReference>
<name>A0AAV4VU98_9ARAC</name>
<protein>
    <submittedName>
        <fullName evidence="1">Uncharacterized protein</fullName>
    </submittedName>
</protein>
<reference evidence="1 2" key="1">
    <citation type="submission" date="2021-06" db="EMBL/GenBank/DDBJ databases">
        <title>Caerostris darwini draft genome.</title>
        <authorList>
            <person name="Kono N."/>
            <person name="Arakawa K."/>
        </authorList>
    </citation>
    <scope>NUCLEOTIDE SEQUENCE [LARGE SCALE GENOMIC DNA]</scope>
</reference>
<proteinExistence type="predicted"/>
<dbReference type="AlphaFoldDB" id="A0AAV4VU98"/>
<keyword evidence="2" id="KW-1185">Reference proteome</keyword>
<evidence type="ECO:0000313" key="2">
    <source>
        <dbReference type="Proteomes" id="UP001054837"/>
    </source>
</evidence>
<gene>
    <name evidence="1" type="ORF">CDAR_277361</name>
</gene>